<comment type="caution">
    <text evidence="7">The sequence shown here is derived from an EMBL/GenBank/DDBJ whole genome shotgun (WGS) entry which is preliminary data.</text>
</comment>
<evidence type="ECO:0000256" key="6">
    <source>
        <dbReference type="SAM" id="Phobius"/>
    </source>
</evidence>
<dbReference type="Proteomes" id="UP001500279">
    <property type="component" value="Unassembled WGS sequence"/>
</dbReference>
<reference evidence="7 8" key="1">
    <citation type="journal article" date="2019" name="Int. J. Syst. Evol. Microbiol.">
        <title>The Global Catalogue of Microorganisms (GCM) 10K type strain sequencing project: providing services to taxonomists for standard genome sequencing and annotation.</title>
        <authorList>
            <consortium name="The Broad Institute Genomics Platform"/>
            <consortium name="The Broad Institute Genome Sequencing Center for Infectious Disease"/>
            <person name="Wu L."/>
            <person name="Ma J."/>
        </authorList>
    </citation>
    <scope>NUCLEOTIDE SEQUENCE [LARGE SCALE GENOMIC DNA]</scope>
    <source>
        <strain evidence="7 8">JCM 15503</strain>
    </source>
</reference>
<evidence type="ECO:0000256" key="5">
    <source>
        <dbReference type="ARBA" id="ARBA00023136"/>
    </source>
</evidence>
<dbReference type="RefSeq" id="WP_310742430.1">
    <property type="nucleotide sequence ID" value="NZ_BAAAEW010000003.1"/>
</dbReference>
<feature type="transmembrane region" description="Helical" evidence="6">
    <location>
        <begin position="267"/>
        <end position="289"/>
    </location>
</feature>
<gene>
    <name evidence="7" type="ORF">GCM10009107_03150</name>
</gene>
<keyword evidence="2" id="KW-1003">Cell membrane</keyword>
<accession>A0ABN1JKK5</accession>
<keyword evidence="5 6" id="KW-0472">Membrane</keyword>
<keyword evidence="3 6" id="KW-0812">Transmembrane</keyword>
<dbReference type="Gene3D" id="1.20.1250.20">
    <property type="entry name" value="MFS general substrate transporter like domains"/>
    <property type="match status" value="1"/>
</dbReference>
<dbReference type="SUPFAM" id="SSF103473">
    <property type="entry name" value="MFS general substrate transporter"/>
    <property type="match status" value="1"/>
</dbReference>
<proteinExistence type="predicted"/>
<feature type="transmembrane region" description="Helical" evidence="6">
    <location>
        <begin position="12"/>
        <end position="39"/>
    </location>
</feature>
<dbReference type="EMBL" id="BAAAEW010000003">
    <property type="protein sequence ID" value="GAA0740989.1"/>
    <property type="molecule type" value="Genomic_DNA"/>
</dbReference>
<feature type="transmembrane region" description="Helical" evidence="6">
    <location>
        <begin position="163"/>
        <end position="183"/>
    </location>
</feature>
<evidence type="ECO:0000256" key="2">
    <source>
        <dbReference type="ARBA" id="ARBA00022475"/>
    </source>
</evidence>
<dbReference type="InterPro" id="IPR050189">
    <property type="entry name" value="MFS_Efflux_Transporters"/>
</dbReference>
<feature type="transmembrane region" description="Helical" evidence="6">
    <location>
        <begin position="327"/>
        <end position="350"/>
    </location>
</feature>
<protein>
    <submittedName>
        <fullName evidence="7">MFS transporter</fullName>
    </submittedName>
</protein>
<evidence type="ECO:0000313" key="8">
    <source>
        <dbReference type="Proteomes" id="UP001500279"/>
    </source>
</evidence>
<feature type="transmembrane region" description="Helical" evidence="6">
    <location>
        <begin position="356"/>
        <end position="374"/>
    </location>
</feature>
<dbReference type="PANTHER" id="PTHR43124">
    <property type="entry name" value="PURINE EFFLUX PUMP PBUE"/>
    <property type="match status" value="1"/>
</dbReference>
<feature type="transmembrane region" description="Helical" evidence="6">
    <location>
        <begin position="51"/>
        <end position="71"/>
    </location>
</feature>
<feature type="transmembrane region" description="Helical" evidence="6">
    <location>
        <begin position="104"/>
        <end position="125"/>
    </location>
</feature>
<feature type="transmembrane region" description="Helical" evidence="6">
    <location>
        <begin position="203"/>
        <end position="226"/>
    </location>
</feature>
<comment type="subcellular location">
    <subcellularLocation>
        <location evidence="1">Cell membrane</location>
        <topology evidence="1">Multi-pass membrane protein</topology>
    </subcellularLocation>
</comment>
<evidence type="ECO:0000256" key="3">
    <source>
        <dbReference type="ARBA" id="ARBA00022692"/>
    </source>
</evidence>
<name>A0ABN1JKK5_9BURK</name>
<feature type="transmembrane region" description="Helical" evidence="6">
    <location>
        <begin position="238"/>
        <end position="260"/>
    </location>
</feature>
<keyword evidence="8" id="KW-1185">Reference proteome</keyword>
<evidence type="ECO:0000313" key="7">
    <source>
        <dbReference type="EMBL" id="GAA0740989.1"/>
    </source>
</evidence>
<dbReference type="InterPro" id="IPR036259">
    <property type="entry name" value="MFS_trans_sf"/>
</dbReference>
<evidence type="ECO:0000256" key="1">
    <source>
        <dbReference type="ARBA" id="ARBA00004651"/>
    </source>
</evidence>
<evidence type="ECO:0000256" key="4">
    <source>
        <dbReference type="ARBA" id="ARBA00022989"/>
    </source>
</evidence>
<organism evidence="7 8">
    <name type="scientific">Ideonella azotifigens</name>
    <dbReference type="NCBI Taxonomy" id="513160"/>
    <lineage>
        <taxon>Bacteria</taxon>
        <taxon>Pseudomonadati</taxon>
        <taxon>Pseudomonadota</taxon>
        <taxon>Betaproteobacteria</taxon>
        <taxon>Burkholderiales</taxon>
        <taxon>Sphaerotilaceae</taxon>
        <taxon>Ideonella</taxon>
    </lineage>
</organism>
<feature type="transmembrane region" description="Helical" evidence="6">
    <location>
        <begin position="78"/>
        <end position="98"/>
    </location>
</feature>
<dbReference type="PANTHER" id="PTHR43124:SF10">
    <property type="entry name" value="PURINE EFFLUX PUMP PBUE"/>
    <property type="match status" value="1"/>
</dbReference>
<feature type="transmembrane region" description="Helical" evidence="6">
    <location>
        <begin position="295"/>
        <end position="315"/>
    </location>
</feature>
<sequence>MSRNEGEAWSTAQVAAALAVGAIAVLIIGTQPIVLGALLEAKALTLEGVGLVAMGEIVAVGLGVVLGDALLPGAQLRRITIIAALLTAALDLLTLRAVGDSALIAVRAAAGLAEGVLVWGTTGVIVRCAQPARIGGVFFVVQTLAQAALGLVLAKAVVPPWGWQGAFVALALLSALVCVLAWLQPAKLAPLAPAAASGFRWSLATALPLAVVFLQLATLGAFWAYLDPLAQAAGFDAQAAQTLIAGVLVMQVIGGSVGSLAVRRWPVLPLLALASALLAAATLTVHSLPPGRPQAFALACAVFGFVWLFMLPFHIGLAFRADASGRLAGLVPAAQLLGSAFGPLVASFMVQGEDASPVPLASAGFAVLAALLLLGTRRAVAVAPA</sequence>
<keyword evidence="4 6" id="KW-1133">Transmembrane helix</keyword>
<feature type="transmembrane region" description="Helical" evidence="6">
    <location>
        <begin position="137"/>
        <end position="157"/>
    </location>
</feature>